<dbReference type="EMBL" id="QPFP01000096">
    <property type="protein sequence ID" value="TEB22150.1"/>
    <property type="molecule type" value="Genomic_DNA"/>
</dbReference>
<keyword evidence="2" id="KW-0186">Copper</keyword>
<keyword evidence="1" id="KW-0479">Metal-binding</keyword>
<comment type="caution">
    <text evidence="5">The sequence shown here is derived from an EMBL/GenBank/DDBJ whole genome shotgun (WGS) entry which is preliminary data.</text>
</comment>
<feature type="domain" description="Tyrosinase copper-binding" evidence="4">
    <location>
        <begin position="77"/>
        <end position="266"/>
    </location>
</feature>
<evidence type="ECO:0000313" key="5">
    <source>
        <dbReference type="EMBL" id="TEB22150.1"/>
    </source>
</evidence>
<evidence type="ECO:0000313" key="6">
    <source>
        <dbReference type="Proteomes" id="UP000298030"/>
    </source>
</evidence>
<protein>
    <submittedName>
        <fullName evidence="5">Di-copper centre-containing protein</fullName>
    </submittedName>
</protein>
<keyword evidence="6" id="KW-1185">Reference proteome</keyword>
<feature type="signal peptide" evidence="3">
    <location>
        <begin position="1"/>
        <end position="20"/>
    </location>
</feature>
<dbReference type="PANTHER" id="PTHR11474:SF126">
    <property type="entry name" value="TYROSINASE-LIKE PROTEIN TYR-1-RELATED"/>
    <property type="match status" value="1"/>
</dbReference>
<dbReference type="InterPro" id="IPR008922">
    <property type="entry name" value="Di-copper_centre_dom_sf"/>
</dbReference>
<evidence type="ECO:0000256" key="2">
    <source>
        <dbReference type="ARBA" id="ARBA00023008"/>
    </source>
</evidence>
<sequence length="330" mass="36839">MFPLFHFSALLVAFALLCAASPAPSSSVEAETVRKCKEIRVHKEWRDISVEHRLAYIDAVKCLQALPPTVPGTGATSRYEEYAVTHVNLTDRIHLVGQFLPWHRHLGNLYAKDLRDKCHYKGPMPFWDWARDGDNEGVPIAQSPIFDPVTGFGGDGVPGTYTLPSPNIPTVTFPDAYRGCVLDGPFAADKYSLHLGPGILRTEHCLVRGINETLKHAMTTDVLEEQLRIKTFAEFRETIDNPRALGMHITTHAPIGGEMKNVWSSPGGKLIRHNRSSSRRLYYIDGPSTVNGTDSVTLDFVMDFPLLGPNVTIRDVMDLTKEPNCYTFDY</sequence>
<dbReference type="AlphaFoldDB" id="A0A4Y7SJT0"/>
<dbReference type="OrthoDB" id="6132182at2759"/>
<dbReference type="SUPFAM" id="SSF48056">
    <property type="entry name" value="Di-copper centre-containing domain"/>
    <property type="match status" value="1"/>
</dbReference>
<name>A0A4Y7SJT0_COPMI</name>
<reference evidence="5 6" key="1">
    <citation type="journal article" date="2019" name="Nat. Ecol. Evol.">
        <title>Megaphylogeny resolves global patterns of mushroom evolution.</title>
        <authorList>
            <person name="Varga T."/>
            <person name="Krizsan K."/>
            <person name="Foldi C."/>
            <person name="Dima B."/>
            <person name="Sanchez-Garcia M."/>
            <person name="Sanchez-Ramirez S."/>
            <person name="Szollosi G.J."/>
            <person name="Szarkandi J.G."/>
            <person name="Papp V."/>
            <person name="Albert L."/>
            <person name="Andreopoulos W."/>
            <person name="Angelini C."/>
            <person name="Antonin V."/>
            <person name="Barry K.W."/>
            <person name="Bougher N.L."/>
            <person name="Buchanan P."/>
            <person name="Buyck B."/>
            <person name="Bense V."/>
            <person name="Catcheside P."/>
            <person name="Chovatia M."/>
            <person name="Cooper J."/>
            <person name="Damon W."/>
            <person name="Desjardin D."/>
            <person name="Finy P."/>
            <person name="Geml J."/>
            <person name="Haridas S."/>
            <person name="Hughes K."/>
            <person name="Justo A."/>
            <person name="Karasinski D."/>
            <person name="Kautmanova I."/>
            <person name="Kiss B."/>
            <person name="Kocsube S."/>
            <person name="Kotiranta H."/>
            <person name="LaButti K.M."/>
            <person name="Lechner B.E."/>
            <person name="Liimatainen K."/>
            <person name="Lipzen A."/>
            <person name="Lukacs Z."/>
            <person name="Mihaltcheva S."/>
            <person name="Morgado L.N."/>
            <person name="Niskanen T."/>
            <person name="Noordeloos M.E."/>
            <person name="Ohm R.A."/>
            <person name="Ortiz-Santana B."/>
            <person name="Ovrebo C."/>
            <person name="Racz N."/>
            <person name="Riley R."/>
            <person name="Savchenko A."/>
            <person name="Shiryaev A."/>
            <person name="Soop K."/>
            <person name="Spirin V."/>
            <person name="Szebenyi C."/>
            <person name="Tomsovsky M."/>
            <person name="Tulloss R.E."/>
            <person name="Uehling J."/>
            <person name="Grigoriev I.V."/>
            <person name="Vagvolgyi C."/>
            <person name="Papp T."/>
            <person name="Martin F.M."/>
            <person name="Miettinen O."/>
            <person name="Hibbett D.S."/>
            <person name="Nagy L.G."/>
        </authorList>
    </citation>
    <scope>NUCLEOTIDE SEQUENCE [LARGE SCALE GENOMIC DNA]</scope>
    <source>
        <strain evidence="5 6">FP101781</strain>
    </source>
</reference>
<dbReference type="GO" id="GO:0046872">
    <property type="term" value="F:metal ion binding"/>
    <property type="evidence" value="ECO:0007669"/>
    <property type="project" value="UniProtKB-KW"/>
</dbReference>
<proteinExistence type="predicted"/>
<accession>A0A4Y7SJT0</accession>
<evidence type="ECO:0000259" key="4">
    <source>
        <dbReference type="Pfam" id="PF00264"/>
    </source>
</evidence>
<dbReference type="Pfam" id="PF00264">
    <property type="entry name" value="Tyrosinase"/>
    <property type="match status" value="1"/>
</dbReference>
<dbReference type="InterPro" id="IPR050316">
    <property type="entry name" value="Tyrosinase/Hemocyanin"/>
</dbReference>
<keyword evidence="3" id="KW-0732">Signal</keyword>
<dbReference type="GO" id="GO:0016491">
    <property type="term" value="F:oxidoreductase activity"/>
    <property type="evidence" value="ECO:0007669"/>
    <property type="project" value="InterPro"/>
</dbReference>
<organism evidence="5 6">
    <name type="scientific">Coprinellus micaceus</name>
    <name type="common">Glistening ink-cap mushroom</name>
    <name type="synonym">Coprinus micaceus</name>
    <dbReference type="NCBI Taxonomy" id="71717"/>
    <lineage>
        <taxon>Eukaryota</taxon>
        <taxon>Fungi</taxon>
        <taxon>Dikarya</taxon>
        <taxon>Basidiomycota</taxon>
        <taxon>Agaricomycotina</taxon>
        <taxon>Agaricomycetes</taxon>
        <taxon>Agaricomycetidae</taxon>
        <taxon>Agaricales</taxon>
        <taxon>Agaricineae</taxon>
        <taxon>Psathyrellaceae</taxon>
        <taxon>Coprinellus</taxon>
    </lineage>
</organism>
<dbReference type="Gene3D" id="1.10.1280.10">
    <property type="entry name" value="Di-copper center containing domain from catechol oxidase"/>
    <property type="match status" value="2"/>
</dbReference>
<dbReference type="InterPro" id="IPR002227">
    <property type="entry name" value="Tyrosinase_Cu-bd"/>
</dbReference>
<evidence type="ECO:0000256" key="3">
    <source>
        <dbReference type="SAM" id="SignalP"/>
    </source>
</evidence>
<evidence type="ECO:0000256" key="1">
    <source>
        <dbReference type="ARBA" id="ARBA00022723"/>
    </source>
</evidence>
<dbReference type="PANTHER" id="PTHR11474">
    <property type="entry name" value="TYROSINASE FAMILY MEMBER"/>
    <property type="match status" value="1"/>
</dbReference>
<gene>
    <name evidence="5" type="ORF">FA13DRAFT_1799140</name>
</gene>
<feature type="chain" id="PRO_5021376134" evidence="3">
    <location>
        <begin position="21"/>
        <end position="330"/>
    </location>
</feature>
<dbReference type="Proteomes" id="UP000298030">
    <property type="component" value="Unassembled WGS sequence"/>
</dbReference>